<dbReference type="InterPro" id="IPR039910">
    <property type="entry name" value="D15-like"/>
</dbReference>
<dbReference type="Gene3D" id="3.10.20.310">
    <property type="entry name" value="membrane protein fhac"/>
    <property type="match status" value="3"/>
</dbReference>
<evidence type="ECO:0000259" key="12">
    <source>
        <dbReference type="Pfam" id="PF07244"/>
    </source>
</evidence>
<sequence length="588" mass="66028">MQYRAFLLLLFFVISPMALSAPLVVVLSEGLPKEIKQNIQAHLGALPDNDSERAAFILMAKKKTLNALNALGYYRASVTSLTSEPRDNNEITLTINVVLNQPTLINKVDVVLAGDALNDSAFTELISDLAIRSGDILHHGAYEKLKIDLASLGLERGYFTNKFTKATIAIHRNLKTADIIIHYDSGPRYQFGEITFNYLGINPSVLKPLVPFKVGDFYQQRLLQNLQNELDETQYFSNVVVRPSTEKSTEANNASILAIDISLKKAKSHQLDLGLGYATDTKENFSLVWKTPAVNNYGHKQETRLSYSKINPTGSFVYSIPLTHPNNDIFQFKALLEENDFADLTSKFTSFQMGRVYLEDEILRQPYVRYLNEKWDVDGAMYDNANYFIPGFTWSDKTWQGSVLDPSNGFRQYYNVEGSYEALNSETSFLRFNARWKYIALVAPKHRVVTRAELGYIITKNNVGAELSPSLRFYAGGDQSIRGFAYQSIGPKTELLHGPNQGDEIVTGGTNMIVASIEYQYYFTNEWRGALFSDGGSVNNTDKLNLAYSVGTGIHYISPIGPIRFALGYPLSEQDKSWRIHFSIGADL</sequence>
<name>A0A8H2JJ84_9GAMM</name>
<dbReference type="GO" id="GO:0009279">
    <property type="term" value="C:cell outer membrane"/>
    <property type="evidence" value="ECO:0007669"/>
    <property type="project" value="UniProtKB-SubCell"/>
</dbReference>
<feature type="domain" description="TamA POTRA" evidence="13">
    <location>
        <begin position="29"/>
        <end position="97"/>
    </location>
</feature>
<dbReference type="AlphaFoldDB" id="A0A8H2JJ84"/>
<evidence type="ECO:0000259" key="11">
    <source>
        <dbReference type="Pfam" id="PF01103"/>
    </source>
</evidence>
<comment type="similarity">
    <text evidence="2">Belongs to the TamA family.</text>
</comment>
<accession>A0A8H2JJ84</accession>
<keyword evidence="15" id="KW-1185">Reference proteome</keyword>
<dbReference type="InterPro" id="IPR010827">
    <property type="entry name" value="BamA/TamA_POTRA"/>
</dbReference>
<dbReference type="Proteomes" id="UP000307702">
    <property type="component" value="Unassembled WGS sequence"/>
</dbReference>
<dbReference type="GO" id="GO:0097347">
    <property type="term" value="C:TAM protein secretion complex"/>
    <property type="evidence" value="ECO:0007669"/>
    <property type="project" value="TreeGrafter"/>
</dbReference>
<dbReference type="Pfam" id="PF07244">
    <property type="entry name" value="POTRA"/>
    <property type="match status" value="1"/>
</dbReference>
<comment type="caution">
    <text evidence="14">The sequence shown here is derived from an EMBL/GenBank/DDBJ whole genome shotgun (WGS) entry which is preliminary data.</text>
</comment>
<keyword evidence="8" id="KW-0998">Cell outer membrane</keyword>
<dbReference type="OrthoDB" id="9803054at2"/>
<evidence type="ECO:0000313" key="15">
    <source>
        <dbReference type="Proteomes" id="UP000307702"/>
    </source>
</evidence>
<proteinExistence type="inferred from homology"/>
<evidence type="ECO:0000256" key="2">
    <source>
        <dbReference type="ARBA" id="ARBA00010248"/>
    </source>
</evidence>
<dbReference type="Pfam" id="PF17243">
    <property type="entry name" value="POTRA_TamA_1"/>
    <property type="match status" value="1"/>
</dbReference>
<gene>
    <name evidence="14" type="ORF">FCS21_14315</name>
</gene>
<keyword evidence="5" id="KW-0812">Transmembrane</keyword>
<evidence type="ECO:0000256" key="8">
    <source>
        <dbReference type="ARBA" id="ARBA00023237"/>
    </source>
</evidence>
<dbReference type="Gene3D" id="2.40.160.50">
    <property type="entry name" value="membrane protein fhac: a member of the omp85/tpsb transporter family"/>
    <property type="match status" value="1"/>
</dbReference>
<keyword evidence="7" id="KW-0472">Membrane</keyword>
<evidence type="ECO:0000256" key="9">
    <source>
        <dbReference type="ARBA" id="ARBA00033063"/>
    </source>
</evidence>
<dbReference type="Pfam" id="PF01103">
    <property type="entry name" value="Omp85"/>
    <property type="match status" value="1"/>
</dbReference>
<comment type="subunit">
    <text evidence="10">Interacts with TamB to form the translocation and assembly module (TAM).</text>
</comment>
<evidence type="ECO:0000256" key="1">
    <source>
        <dbReference type="ARBA" id="ARBA00004442"/>
    </source>
</evidence>
<keyword evidence="6" id="KW-0732">Signal</keyword>
<organism evidence="14 15">
    <name type="scientific">Colwellia ponticola</name>
    <dbReference type="NCBI Taxonomy" id="2304625"/>
    <lineage>
        <taxon>Bacteria</taxon>
        <taxon>Pseudomonadati</taxon>
        <taxon>Pseudomonadota</taxon>
        <taxon>Gammaproteobacteria</taxon>
        <taxon>Alteromonadales</taxon>
        <taxon>Colwelliaceae</taxon>
        <taxon>Colwellia</taxon>
    </lineage>
</organism>
<comment type="subcellular location">
    <subcellularLocation>
        <location evidence="1">Cell outer membrane</location>
    </subcellularLocation>
</comment>
<dbReference type="PANTHER" id="PTHR12815">
    <property type="entry name" value="SORTING AND ASSEMBLY MACHINERY SAMM50 PROTEIN FAMILY MEMBER"/>
    <property type="match status" value="1"/>
</dbReference>
<keyword evidence="4" id="KW-1134">Transmembrane beta strand</keyword>
<evidence type="ECO:0000313" key="14">
    <source>
        <dbReference type="EMBL" id="TMM42516.1"/>
    </source>
</evidence>
<evidence type="ECO:0000256" key="7">
    <source>
        <dbReference type="ARBA" id="ARBA00023136"/>
    </source>
</evidence>
<evidence type="ECO:0000256" key="10">
    <source>
        <dbReference type="ARBA" id="ARBA00093548"/>
    </source>
</evidence>
<dbReference type="PANTHER" id="PTHR12815:SF47">
    <property type="entry name" value="TRANSLOCATION AND ASSEMBLY MODULE SUBUNIT TAMA"/>
    <property type="match status" value="1"/>
</dbReference>
<evidence type="ECO:0000256" key="3">
    <source>
        <dbReference type="ARBA" id="ARBA00015419"/>
    </source>
</evidence>
<evidence type="ECO:0000259" key="13">
    <source>
        <dbReference type="Pfam" id="PF17243"/>
    </source>
</evidence>
<dbReference type="InterPro" id="IPR035243">
    <property type="entry name" value="TamA_POTRA_Dom_1"/>
</dbReference>
<protein>
    <recommendedName>
        <fullName evidence="3">Translocation and assembly module subunit TamA</fullName>
    </recommendedName>
    <alternativeName>
        <fullName evidence="9">Autotransporter assembly factor TamA</fullName>
    </alternativeName>
</protein>
<evidence type="ECO:0000256" key="6">
    <source>
        <dbReference type="ARBA" id="ARBA00022729"/>
    </source>
</evidence>
<feature type="domain" description="Bacterial surface antigen (D15)" evidence="11">
    <location>
        <begin position="383"/>
        <end position="586"/>
    </location>
</feature>
<dbReference type="InterPro" id="IPR000184">
    <property type="entry name" value="Bac_surfAg_D15"/>
</dbReference>
<dbReference type="EMBL" id="SZVP01000017">
    <property type="protein sequence ID" value="TMM42516.1"/>
    <property type="molecule type" value="Genomic_DNA"/>
</dbReference>
<reference evidence="14 15" key="1">
    <citation type="submission" date="2019-05" db="EMBL/GenBank/DDBJ databases">
        <title>Colwellia ponticola sp. nov., isolated from seawater.</title>
        <authorList>
            <person name="Yoon J.-H."/>
        </authorList>
    </citation>
    <scope>NUCLEOTIDE SEQUENCE [LARGE SCALE GENOMIC DNA]</scope>
    <source>
        <strain evidence="14 15">OISW-25</strain>
    </source>
</reference>
<dbReference type="GO" id="GO:0009306">
    <property type="term" value="P:protein secretion"/>
    <property type="evidence" value="ECO:0007669"/>
    <property type="project" value="TreeGrafter"/>
</dbReference>
<evidence type="ECO:0000256" key="5">
    <source>
        <dbReference type="ARBA" id="ARBA00022692"/>
    </source>
</evidence>
<feature type="domain" description="POTRA" evidence="12">
    <location>
        <begin position="189"/>
        <end position="255"/>
    </location>
</feature>
<evidence type="ECO:0000256" key="4">
    <source>
        <dbReference type="ARBA" id="ARBA00022452"/>
    </source>
</evidence>